<keyword evidence="2" id="KW-0520">NAD</keyword>
<dbReference type="SUPFAM" id="SSF51735">
    <property type="entry name" value="NAD(P)-binding Rossmann-fold domains"/>
    <property type="match status" value="1"/>
</dbReference>
<dbReference type="InterPro" id="IPR006140">
    <property type="entry name" value="D-isomer_DH_NAD-bd"/>
</dbReference>
<dbReference type="EMBL" id="FNAX01000012">
    <property type="protein sequence ID" value="SDF92716.1"/>
    <property type="molecule type" value="Genomic_DNA"/>
</dbReference>
<dbReference type="Proteomes" id="UP000198614">
    <property type="component" value="Unassembled WGS sequence"/>
</dbReference>
<evidence type="ECO:0000313" key="6">
    <source>
        <dbReference type="Proteomes" id="UP000198614"/>
    </source>
</evidence>
<dbReference type="CDD" id="cd12167">
    <property type="entry name" value="2-Hacid_dh_8"/>
    <property type="match status" value="1"/>
</dbReference>
<dbReference type="InterPro" id="IPR036291">
    <property type="entry name" value="NAD(P)-bd_dom_sf"/>
</dbReference>
<dbReference type="GO" id="GO:0005829">
    <property type="term" value="C:cytosol"/>
    <property type="evidence" value="ECO:0007669"/>
    <property type="project" value="TreeGrafter"/>
</dbReference>
<dbReference type="PANTHER" id="PTHR10996:SF178">
    <property type="entry name" value="2-HYDROXYACID DEHYDROGENASE YGL185C-RELATED"/>
    <property type="match status" value="1"/>
</dbReference>
<dbReference type="AlphaFoldDB" id="A0A1G7Q2I8"/>
<dbReference type="InterPro" id="IPR050223">
    <property type="entry name" value="D-isomer_2-hydroxyacid_DH"/>
</dbReference>
<feature type="region of interest" description="Disordered" evidence="3">
    <location>
        <begin position="319"/>
        <end position="339"/>
    </location>
</feature>
<dbReference type="OrthoDB" id="4324715at2"/>
<evidence type="ECO:0000313" key="5">
    <source>
        <dbReference type="EMBL" id="SDF92716.1"/>
    </source>
</evidence>
<protein>
    <submittedName>
        <fullName evidence="5">Phosphoglycerate dehydrogenase</fullName>
    </submittedName>
</protein>
<evidence type="ECO:0000256" key="2">
    <source>
        <dbReference type="ARBA" id="ARBA00023027"/>
    </source>
</evidence>
<reference evidence="5 6" key="1">
    <citation type="submission" date="2016-10" db="EMBL/GenBank/DDBJ databases">
        <authorList>
            <person name="de Groot N.N."/>
        </authorList>
    </citation>
    <scope>NUCLEOTIDE SEQUENCE [LARGE SCALE GENOMIC DNA]</scope>
    <source>
        <strain evidence="5 6">CGMCC 4.1859</strain>
    </source>
</reference>
<evidence type="ECO:0000259" key="4">
    <source>
        <dbReference type="Pfam" id="PF02826"/>
    </source>
</evidence>
<sequence length="339" mass="36610">MPAKPHTLVVMNASSFRVHFDPDRLARLAGLATLDEPCWTEELDSPAARRRLAAAEVLLTSWGAPELTPERLDAAPALRAVLHCAGSVRTLVSEEVWRRGIRVTSAADVNAVPVAEYTLAAIILAGKKAPFLAAEARHGNEHRRLAEGLGDLSNHRRTVGLVGFSRVGRRVAELLRVLEGTTVLVADPYADPEEVARAGATLVELDDLLPRVHVLSLHAPALPETRHLLDAARLRRLPDFATVVNTARGSLVDSEALAEECARGRLFAVLDVTDPEPLPAGSRLRTLPQVMLTPHLAGSLGTEIGRLTDHALDELERWSSGRPPHGEVTAATWARGHQA</sequence>
<feature type="domain" description="D-isomer specific 2-hydroxyacid dehydrogenase NAD-binding" evidence="4">
    <location>
        <begin position="127"/>
        <end position="297"/>
    </location>
</feature>
<evidence type="ECO:0000256" key="1">
    <source>
        <dbReference type="ARBA" id="ARBA00023002"/>
    </source>
</evidence>
<proteinExistence type="predicted"/>
<accession>A0A1G7Q2I8</accession>
<dbReference type="PANTHER" id="PTHR10996">
    <property type="entry name" value="2-HYDROXYACID DEHYDROGENASE-RELATED"/>
    <property type="match status" value="1"/>
</dbReference>
<dbReference type="SUPFAM" id="SSF52283">
    <property type="entry name" value="Formate/glycerate dehydrogenase catalytic domain-like"/>
    <property type="match status" value="1"/>
</dbReference>
<dbReference type="GO" id="GO:0051287">
    <property type="term" value="F:NAD binding"/>
    <property type="evidence" value="ECO:0007669"/>
    <property type="project" value="InterPro"/>
</dbReference>
<dbReference type="GO" id="GO:0030267">
    <property type="term" value="F:glyoxylate reductase (NADPH) activity"/>
    <property type="evidence" value="ECO:0007669"/>
    <property type="project" value="TreeGrafter"/>
</dbReference>
<dbReference type="Pfam" id="PF02826">
    <property type="entry name" value="2-Hacid_dh_C"/>
    <property type="match status" value="1"/>
</dbReference>
<dbReference type="GO" id="GO:0016618">
    <property type="term" value="F:hydroxypyruvate reductase [NAD(P)H] activity"/>
    <property type="evidence" value="ECO:0007669"/>
    <property type="project" value="TreeGrafter"/>
</dbReference>
<dbReference type="Gene3D" id="3.40.50.720">
    <property type="entry name" value="NAD(P)-binding Rossmann-like Domain"/>
    <property type="match status" value="2"/>
</dbReference>
<evidence type="ECO:0000256" key="3">
    <source>
        <dbReference type="SAM" id="MobiDB-lite"/>
    </source>
</evidence>
<keyword evidence="1" id="KW-0560">Oxidoreductase</keyword>
<name>A0A1G7Q2I8_9ACTN</name>
<organism evidence="5 6">
    <name type="scientific">Streptomyces griseoaurantiacus</name>
    <dbReference type="NCBI Taxonomy" id="68213"/>
    <lineage>
        <taxon>Bacteria</taxon>
        <taxon>Bacillati</taxon>
        <taxon>Actinomycetota</taxon>
        <taxon>Actinomycetes</taxon>
        <taxon>Kitasatosporales</taxon>
        <taxon>Streptomycetaceae</taxon>
        <taxon>Streptomyces</taxon>
        <taxon>Streptomyces aurantiacus group</taxon>
    </lineage>
</organism>
<gene>
    <name evidence="5" type="ORF">SAMN05216260_11281</name>
</gene>